<dbReference type="EMBL" id="JAACJP010000001">
    <property type="protein sequence ID" value="KAF5388040.1"/>
    <property type="molecule type" value="Genomic_DNA"/>
</dbReference>
<dbReference type="Proteomes" id="UP000565441">
    <property type="component" value="Unassembled WGS sequence"/>
</dbReference>
<evidence type="ECO:0000313" key="3">
    <source>
        <dbReference type="Proteomes" id="UP000565441"/>
    </source>
</evidence>
<organism evidence="2 3">
    <name type="scientific">Tricholomella constricta</name>
    <dbReference type="NCBI Taxonomy" id="117010"/>
    <lineage>
        <taxon>Eukaryota</taxon>
        <taxon>Fungi</taxon>
        <taxon>Dikarya</taxon>
        <taxon>Basidiomycota</taxon>
        <taxon>Agaricomycotina</taxon>
        <taxon>Agaricomycetes</taxon>
        <taxon>Agaricomycetidae</taxon>
        <taxon>Agaricales</taxon>
        <taxon>Tricholomatineae</taxon>
        <taxon>Lyophyllaceae</taxon>
        <taxon>Tricholomella</taxon>
    </lineage>
</organism>
<evidence type="ECO:0000256" key="1">
    <source>
        <dbReference type="SAM" id="MobiDB-lite"/>
    </source>
</evidence>
<protein>
    <submittedName>
        <fullName evidence="2">Uncharacterized protein</fullName>
    </submittedName>
</protein>
<sequence length="120" mass="13491">MIIKGLIKGRGLRPALQGPRLRWRSYSDNATQKPRSGHAQWYADIVPAMIPIFLLGSAVYLGLQLAQQKLSHEKIMDEASVRVKELEAEVDALQEKRANQTQDVTPPLSTPVNTKKSGWW</sequence>
<keyword evidence="3" id="KW-1185">Reference proteome</keyword>
<proteinExistence type="predicted"/>
<dbReference type="AlphaFoldDB" id="A0A8H5MB65"/>
<accession>A0A8H5MB65</accession>
<feature type="region of interest" description="Disordered" evidence="1">
    <location>
        <begin position="95"/>
        <end position="120"/>
    </location>
</feature>
<feature type="compositionally biased region" description="Polar residues" evidence="1">
    <location>
        <begin position="110"/>
        <end position="120"/>
    </location>
</feature>
<gene>
    <name evidence="2" type="ORF">D9615_000236</name>
</gene>
<name>A0A8H5MB65_9AGAR</name>
<dbReference type="OrthoDB" id="3359404at2759"/>
<evidence type="ECO:0000313" key="2">
    <source>
        <dbReference type="EMBL" id="KAF5388040.1"/>
    </source>
</evidence>
<reference evidence="2 3" key="1">
    <citation type="journal article" date="2020" name="ISME J.">
        <title>Uncovering the hidden diversity of litter-decomposition mechanisms in mushroom-forming fungi.</title>
        <authorList>
            <person name="Floudas D."/>
            <person name="Bentzer J."/>
            <person name="Ahren D."/>
            <person name="Johansson T."/>
            <person name="Persson P."/>
            <person name="Tunlid A."/>
        </authorList>
    </citation>
    <scope>NUCLEOTIDE SEQUENCE [LARGE SCALE GENOMIC DNA]</scope>
    <source>
        <strain evidence="2 3">CBS 661.87</strain>
    </source>
</reference>
<comment type="caution">
    <text evidence="2">The sequence shown here is derived from an EMBL/GenBank/DDBJ whole genome shotgun (WGS) entry which is preliminary data.</text>
</comment>